<dbReference type="AlphaFoldDB" id="A0A0A6ZVT5"/>
<accession>A0A0A6ZVT5</accession>
<name>A0A0A6ZVT5_SHIDY</name>
<gene>
    <name evidence="1" type="ORF">Asd1617_02934</name>
</gene>
<organism evidence="1 2">
    <name type="scientific">Shigella dysenteriae 1617</name>
    <dbReference type="NCBI Taxonomy" id="754093"/>
    <lineage>
        <taxon>Bacteria</taxon>
        <taxon>Pseudomonadati</taxon>
        <taxon>Pseudomonadota</taxon>
        <taxon>Gammaproteobacteria</taxon>
        <taxon>Enterobacterales</taxon>
        <taxon>Enterobacteriaceae</taxon>
        <taxon>Shigella</taxon>
    </lineage>
</organism>
<dbReference type="Proteomes" id="UP000031647">
    <property type="component" value="Chromosome"/>
</dbReference>
<dbReference type="KEGG" id="sdz:Asd1617_02934"/>
<proteinExistence type="predicted"/>
<evidence type="ECO:0008006" key="3">
    <source>
        <dbReference type="Google" id="ProtNLM"/>
    </source>
</evidence>
<dbReference type="PATRIC" id="fig|754093.4.peg.2855"/>
<dbReference type="HOGENOM" id="CLU_1502487_0_0_6"/>
<evidence type="ECO:0000313" key="2">
    <source>
        <dbReference type="Proteomes" id="UP000031647"/>
    </source>
</evidence>
<sequence length="179" mass="19775">MSLGMRCWQDIEHYGLRIWFTDPDTGSILHLSRSWPRSEQENSPAATRRLFSFQAGALAGGQIVSQAAKRSADGDLLLATRNRLSSVVPLSPDAWQMLSAPLRQPGIVALREYLHQRPPACIRPLNQVDNLFILPVAECISLGWDSSRQTLDAQVISGEGEDNLLTLSLPVSAQRALCR</sequence>
<protein>
    <recommendedName>
        <fullName evidence="3">Zinc finger SWIM domain-containing protein</fullName>
    </recommendedName>
</protein>
<dbReference type="EMBL" id="CP006736">
    <property type="protein sequence ID" value="AHA65761.1"/>
    <property type="molecule type" value="Genomic_DNA"/>
</dbReference>
<evidence type="ECO:0000313" key="1">
    <source>
        <dbReference type="EMBL" id="AHA65761.1"/>
    </source>
</evidence>
<reference evidence="1 2" key="1">
    <citation type="submission" date="2013-09" db="EMBL/GenBank/DDBJ databases">
        <title>Comparative genomics of Sd1617 to representative strains in evaluating its pathogenesis.</title>
        <authorList>
            <person name="Aksomboon Vongsawan A."/>
            <person name="Kapatral V."/>
            <person name="Vaisvil B."/>
            <person name="Serichantalergs O."/>
            <person name="Hale T.L."/>
            <person name="Mason C.J."/>
        </authorList>
    </citation>
    <scope>NUCLEOTIDE SEQUENCE [LARGE SCALE GENOMIC DNA]</scope>
    <source>
        <strain evidence="1 2">1617</strain>
    </source>
</reference>